<keyword evidence="1" id="KW-0812">Transmembrane</keyword>
<reference evidence="2 3" key="1">
    <citation type="journal article" date="2013" name="ISME J.">
        <title>A metabolic model for members of the genus Tetrasphaera involved in enhanced biological phosphorus removal.</title>
        <authorList>
            <person name="Kristiansen R."/>
            <person name="Nguyen H.T.T."/>
            <person name="Saunders A.M."/>
            <person name="Nielsen J.L."/>
            <person name="Wimmer R."/>
            <person name="Le V.Q."/>
            <person name="McIlroy S.J."/>
            <person name="Petrovski S."/>
            <person name="Seviour R.J."/>
            <person name="Calteau A."/>
            <person name="Nielsen K.L."/>
            <person name="Nielsen P.H."/>
        </authorList>
    </citation>
    <scope>NUCLEOTIDE SEQUENCE [LARGE SCALE GENOMIC DNA]</scope>
    <source>
        <strain evidence="2 3">Ben110</strain>
    </source>
</reference>
<sequence>MRHGMPWWASALVFLAILVGGGWWLWRRVRATWRSVRALNDQVREASLLIAELDRTASRLPTSGDVQLAVFVHPYDAHRERTRTRAIVADERRARRQPKLPPWARR</sequence>
<keyword evidence="1" id="KW-0472">Membrane</keyword>
<evidence type="ECO:0000313" key="2">
    <source>
        <dbReference type="EMBL" id="CCH72578.1"/>
    </source>
</evidence>
<feature type="transmembrane region" description="Helical" evidence="1">
    <location>
        <begin position="6"/>
        <end position="26"/>
    </location>
</feature>
<protein>
    <submittedName>
        <fullName evidence="2">Uncharacterized protein</fullName>
    </submittedName>
</protein>
<evidence type="ECO:0000313" key="3">
    <source>
        <dbReference type="Proteomes" id="UP000035763"/>
    </source>
</evidence>
<accession>W6JTF2</accession>
<organism evidence="2 3">
    <name type="scientific">Nostocoides australiense Ben110</name>
    <dbReference type="NCBI Taxonomy" id="1193182"/>
    <lineage>
        <taxon>Bacteria</taxon>
        <taxon>Bacillati</taxon>
        <taxon>Actinomycetota</taxon>
        <taxon>Actinomycetes</taxon>
        <taxon>Micrococcales</taxon>
        <taxon>Intrasporangiaceae</taxon>
        <taxon>Nostocoides</taxon>
    </lineage>
</organism>
<dbReference type="STRING" id="1193182.BN11_1790005"/>
<dbReference type="Proteomes" id="UP000035763">
    <property type="component" value="Unassembled WGS sequence"/>
</dbReference>
<gene>
    <name evidence="2" type="ORF">BN11_1790005</name>
</gene>
<evidence type="ECO:0000256" key="1">
    <source>
        <dbReference type="SAM" id="Phobius"/>
    </source>
</evidence>
<dbReference type="EMBL" id="CAJA01000089">
    <property type="protein sequence ID" value="CCH72578.1"/>
    <property type="molecule type" value="Genomic_DNA"/>
</dbReference>
<dbReference type="AlphaFoldDB" id="W6JTF2"/>
<name>W6JTF2_9MICO</name>
<keyword evidence="3" id="KW-1185">Reference proteome</keyword>
<comment type="caution">
    <text evidence="2">The sequence shown here is derived from an EMBL/GenBank/DDBJ whole genome shotgun (WGS) entry which is preliminary data.</text>
</comment>
<proteinExistence type="predicted"/>
<keyword evidence="1" id="KW-1133">Transmembrane helix</keyword>